<evidence type="ECO:0000313" key="7">
    <source>
        <dbReference type="EMBL" id="AXK83375.1"/>
    </source>
</evidence>
<dbReference type="InterPro" id="IPR007343">
    <property type="entry name" value="Uncharacterised_pept_Zn_put"/>
</dbReference>
<dbReference type="EMBL" id="CP031417">
    <property type="protein sequence ID" value="AXK83375.1"/>
    <property type="molecule type" value="Genomic_DNA"/>
</dbReference>
<feature type="compositionally biased region" description="Basic and acidic residues" evidence="5">
    <location>
        <begin position="1"/>
        <end position="17"/>
    </location>
</feature>
<accession>A0A346A2H8</accession>
<keyword evidence="2 6" id="KW-0812">Transmembrane</keyword>
<evidence type="ECO:0000256" key="1">
    <source>
        <dbReference type="ARBA" id="ARBA00004167"/>
    </source>
</evidence>
<dbReference type="GO" id="GO:0016020">
    <property type="term" value="C:membrane"/>
    <property type="evidence" value="ECO:0007669"/>
    <property type="project" value="UniProtKB-SubCell"/>
</dbReference>
<keyword evidence="4 6" id="KW-0472">Membrane</keyword>
<name>A0A346A2H8_9HYPH</name>
<organism evidence="7 8">
    <name type="scientific">Pseudolabrys taiwanensis</name>
    <dbReference type="NCBI Taxonomy" id="331696"/>
    <lineage>
        <taxon>Bacteria</taxon>
        <taxon>Pseudomonadati</taxon>
        <taxon>Pseudomonadota</taxon>
        <taxon>Alphaproteobacteria</taxon>
        <taxon>Hyphomicrobiales</taxon>
        <taxon>Xanthobacteraceae</taxon>
        <taxon>Pseudolabrys</taxon>
    </lineage>
</organism>
<proteinExistence type="predicted"/>
<comment type="subcellular location">
    <subcellularLocation>
        <location evidence="1">Membrane</location>
        <topology evidence="1">Single-pass membrane protein</topology>
    </subcellularLocation>
</comment>
<feature type="transmembrane region" description="Helical" evidence="6">
    <location>
        <begin position="28"/>
        <end position="52"/>
    </location>
</feature>
<dbReference type="RefSeq" id="WP_115693754.1">
    <property type="nucleotide sequence ID" value="NZ_CP031417.1"/>
</dbReference>
<reference evidence="7 8" key="1">
    <citation type="submission" date="2018-07" db="EMBL/GenBank/DDBJ databases">
        <authorList>
            <person name="Quirk P.G."/>
            <person name="Krulwich T.A."/>
        </authorList>
    </citation>
    <scope>NUCLEOTIDE SEQUENCE [LARGE SCALE GENOMIC DNA]</scope>
    <source>
        <strain evidence="7 8">CC-BB4</strain>
    </source>
</reference>
<dbReference type="Proteomes" id="UP000254889">
    <property type="component" value="Chromosome"/>
</dbReference>
<dbReference type="GO" id="GO:0008237">
    <property type="term" value="F:metallopeptidase activity"/>
    <property type="evidence" value="ECO:0007669"/>
    <property type="project" value="UniProtKB-KW"/>
</dbReference>
<dbReference type="KEGG" id="ptaw:DW352_24340"/>
<keyword evidence="7" id="KW-0482">Metalloprotease</keyword>
<evidence type="ECO:0000256" key="6">
    <source>
        <dbReference type="SAM" id="Phobius"/>
    </source>
</evidence>
<evidence type="ECO:0000256" key="3">
    <source>
        <dbReference type="ARBA" id="ARBA00022989"/>
    </source>
</evidence>
<evidence type="ECO:0000256" key="2">
    <source>
        <dbReference type="ARBA" id="ARBA00022692"/>
    </source>
</evidence>
<gene>
    <name evidence="7" type="ORF">DW352_24340</name>
</gene>
<dbReference type="PANTHER" id="PTHR30168:SF0">
    <property type="entry name" value="INNER MEMBRANE PROTEIN"/>
    <property type="match status" value="1"/>
</dbReference>
<keyword evidence="7" id="KW-0645">Protease</keyword>
<protein>
    <submittedName>
        <fullName evidence="7">Metalloprotease</fullName>
    </submittedName>
</protein>
<dbReference type="SUPFAM" id="SSF55486">
    <property type="entry name" value="Metalloproteases ('zincins'), catalytic domain"/>
    <property type="match status" value="1"/>
</dbReference>
<dbReference type="Pfam" id="PF04228">
    <property type="entry name" value="Zn_peptidase"/>
    <property type="match status" value="1"/>
</dbReference>
<feature type="region of interest" description="Disordered" evidence="5">
    <location>
        <begin position="1"/>
        <end position="20"/>
    </location>
</feature>
<dbReference type="PANTHER" id="PTHR30168">
    <property type="entry name" value="PUTATIVE MEMBRANE PROTEIN YPFJ"/>
    <property type="match status" value="1"/>
</dbReference>
<keyword evidence="3 6" id="KW-1133">Transmembrane helix</keyword>
<dbReference type="OrthoDB" id="9774900at2"/>
<evidence type="ECO:0000256" key="5">
    <source>
        <dbReference type="SAM" id="MobiDB-lite"/>
    </source>
</evidence>
<sequence length="307" mass="32770">MRWDDFRRSDNVEDDRGGGGGYGGGGGFGLPIGGGGLGIGTIVVLGIIGWALGIDPSLLIGGAEVLSGGNNARYEQQVPSNTQRGGTPSDQMGQFVAAVLGNTEDVWTKIFQDNGQTYRAPRLRLYSGSVQGGCGFAQAAMGPFYCPTDRRIYLDTSFFRDMQVRFRGCSGKACEFAEAYVIAHEVGHHVQNLLGILPKARQAQQAAGSKAEANRIQVKIELQADCLGGVWAYHSNQRWKSIEPGDVEAALQTASAIGDDRLQKQAQGYVVPDAFTHGSSAQRQRWFSTGLKEGKVSACNTFAAASL</sequence>
<evidence type="ECO:0000256" key="4">
    <source>
        <dbReference type="ARBA" id="ARBA00023136"/>
    </source>
</evidence>
<evidence type="ECO:0000313" key="8">
    <source>
        <dbReference type="Proteomes" id="UP000254889"/>
    </source>
</evidence>
<dbReference type="GO" id="GO:0006508">
    <property type="term" value="P:proteolysis"/>
    <property type="evidence" value="ECO:0007669"/>
    <property type="project" value="UniProtKB-KW"/>
</dbReference>
<keyword evidence="7" id="KW-0378">Hydrolase</keyword>
<dbReference type="AlphaFoldDB" id="A0A346A2H8"/>
<keyword evidence="8" id="KW-1185">Reference proteome</keyword>